<dbReference type="AlphaFoldDB" id="S0AZ72"/>
<sequence>MIVLIHIITLFLCTVHSTETDELVDPLCMTDFVAVDMSSDQAHIVEQKLCYDRIPNYTHNIHGYDIQSICFVHEDYMNVNKSTGRIDRCGEWLQLIGPSEKVVDCMVAGYAIIKTNGSTEAIERRTIGVPTNIFSRLTSGADNAANYVTQVTLFEVAFDLGVSPSLYVLNRTEDTVTIQFTDHNRPTEKMAVEYNNTIKSYYKEFDDTYIIPRIKDYINIQMVSFDDEKIRFMEVNLDKEDSATARVRFPAYKTKPCKFSADTEIFNKDVKLVEKLTFQKWQVWTLNEKLEGTMFEWGNNAISLTAEGGNLTIGFAYATALRIQKDFKELRVEMEIDGDYEFMQFLLLHATSLLEMNFATISVVQAGLPTQYFRQRGGKPIELKGAFNIKSLIYANVITIPQKLSKGTPVVLKSATLIREEEMKNFDKCNSTAFDCAFPECPISNETFEDGVSPFIRGCIPTCGICRDGFFCSKKGFCVVEPVFNLGGATTGVALFLVFIFIFLL</sequence>
<reference evidence="3" key="1">
    <citation type="submission" date="2012-06" db="EMBL/GenBank/DDBJ databases">
        <title>Short 5' UTR of Entamoeba genes.</title>
        <authorList>
            <person name="Hiranuka K."/>
            <person name="Kumagai M."/>
            <person name="Wakaguri H."/>
            <person name="Suzuki Y."/>
            <person name="Sugano S."/>
            <person name="Watanabe J."/>
            <person name="Makioka A."/>
        </authorList>
    </citation>
    <scope>NUCLEOTIDE SEQUENCE</scope>
    <source>
        <strain evidence="3">IP1</strain>
    </source>
</reference>
<feature type="transmembrane region" description="Helical" evidence="1">
    <location>
        <begin position="483"/>
        <end position="504"/>
    </location>
</feature>
<dbReference type="VEuPathDB" id="AmoebaDB:EIN_354590"/>
<evidence type="ECO:0000256" key="1">
    <source>
        <dbReference type="SAM" id="Phobius"/>
    </source>
</evidence>
<proteinExistence type="evidence at transcript level"/>
<keyword evidence="2" id="KW-0732">Signal</keyword>
<protein>
    <submittedName>
        <fullName evidence="3">Uncharacterized protein</fullName>
    </submittedName>
</protein>
<keyword evidence="1" id="KW-0812">Transmembrane</keyword>
<dbReference type="EMBL" id="AK422093">
    <property type="protein sequence ID" value="BAN40598.1"/>
    <property type="molecule type" value="mRNA"/>
</dbReference>
<keyword evidence="1" id="KW-0472">Membrane</keyword>
<keyword evidence="1" id="KW-1133">Transmembrane helix</keyword>
<evidence type="ECO:0000256" key="2">
    <source>
        <dbReference type="SAM" id="SignalP"/>
    </source>
</evidence>
<organism evidence="3">
    <name type="scientific">Entamoeba invadens</name>
    <dbReference type="NCBI Taxonomy" id="33085"/>
    <lineage>
        <taxon>Eukaryota</taxon>
        <taxon>Amoebozoa</taxon>
        <taxon>Evosea</taxon>
        <taxon>Archamoebae</taxon>
        <taxon>Mastigamoebida</taxon>
        <taxon>Entamoebidae</taxon>
        <taxon>Entamoeba</taxon>
    </lineage>
</organism>
<evidence type="ECO:0000313" key="3">
    <source>
        <dbReference type="EMBL" id="BAN40598.1"/>
    </source>
</evidence>
<name>S0AZ72_ENTIV</name>
<feature type="chain" id="PRO_5004494562" evidence="2">
    <location>
        <begin position="21"/>
        <end position="505"/>
    </location>
</feature>
<accession>S0AZ72</accession>
<feature type="signal peptide" evidence="2">
    <location>
        <begin position="1"/>
        <end position="20"/>
    </location>
</feature>